<dbReference type="Pfam" id="PF17957">
    <property type="entry name" value="Big_7"/>
    <property type="match status" value="1"/>
</dbReference>
<dbReference type="InterPro" id="IPR014755">
    <property type="entry name" value="Cu-Rt/internalin_Ig-like"/>
</dbReference>
<dbReference type="Gene3D" id="2.60.40.1220">
    <property type="match status" value="1"/>
</dbReference>
<protein>
    <submittedName>
        <fullName evidence="4">Ig-like domain-containing protein</fullName>
    </submittedName>
</protein>
<dbReference type="OrthoDB" id="61209at2"/>
<evidence type="ECO:0000259" key="3">
    <source>
        <dbReference type="Pfam" id="PF13205"/>
    </source>
</evidence>
<reference evidence="5" key="1">
    <citation type="submission" date="2016-10" db="EMBL/GenBank/DDBJ databases">
        <authorList>
            <person name="Varghese N."/>
            <person name="Submissions S."/>
        </authorList>
    </citation>
    <scope>NUCLEOTIDE SEQUENCE [LARGE SCALE GENOMIC DNA]</scope>
    <source>
        <strain evidence="5">DSM 17044</strain>
    </source>
</reference>
<evidence type="ECO:0000313" key="4">
    <source>
        <dbReference type="EMBL" id="SEM22435.1"/>
    </source>
</evidence>
<keyword evidence="1" id="KW-0732">Signal</keyword>
<proteinExistence type="predicted"/>
<dbReference type="InterPro" id="IPR032812">
    <property type="entry name" value="SbsA_Ig"/>
</dbReference>
<name>A0A1H7WMT0_STIAU</name>
<feature type="domain" description="SbsA Ig-like" evidence="3">
    <location>
        <begin position="204"/>
        <end position="306"/>
    </location>
</feature>
<dbReference type="EMBL" id="FOAP01000013">
    <property type="protein sequence ID" value="SEM22435.1"/>
    <property type="molecule type" value="Genomic_DNA"/>
</dbReference>
<accession>A0A1H7WMT0</accession>
<gene>
    <name evidence="4" type="ORF">SAMN05444354_11380</name>
</gene>
<dbReference type="Proteomes" id="UP000182719">
    <property type="component" value="Unassembled WGS sequence"/>
</dbReference>
<organism evidence="4 5">
    <name type="scientific">Stigmatella aurantiaca</name>
    <dbReference type="NCBI Taxonomy" id="41"/>
    <lineage>
        <taxon>Bacteria</taxon>
        <taxon>Pseudomonadati</taxon>
        <taxon>Myxococcota</taxon>
        <taxon>Myxococcia</taxon>
        <taxon>Myxococcales</taxon>
        <taxon>Cystobacterineae</taxon>
        <taxon>Archangiaceae</taxon>
        <taxon>Stigmatella</taxon>
    </lineage>
</organism>
<feature type="region of interest" description="Disordered" evidence="2">
    <location>
        <begin position="1"/>
        <end position="81"/>
    </location>
</feature>
<dbReference type="AlphaFoldDB" id="A0A1H7WMT0"/>
<evidence type="ECO:0000313" key="5">
    <source>
        <dbReference type="Proteomes" id="UP000182719"/>
    </source>
</evidence>
<evidence type="ECO:0000256" key="2">
    <source>
        <dbReference type="SAM" id="MobiDB-lite"/>
    </source>
</evidence>
<dbReference type="Pfam" id="PF13205">
    <property type="entry name" value="Big_5"/>
    <property type="match status" value="1"/>
</dbReference>
<dbReference type="Gene3D" id="2.60.40.10">
    <property type="entry name" value="Immunoglobulins"/>
    <property type="match status" value="1"/>
</dbReference>
<dbReference type="InterPro" id="IPR013783">
    <property type="entry name" value="Ig-like_fold"/>
</dbReference>
<sequence length="694" mass="76377">MALSAESGCAGSRAPDRAAGRSPPLRQHHPKFGPLAKKTVRGDNRKRPGRTGGAWPQQRTEGVPQGKLGISPGEGPAEPSGTIHAVQRISMNPTKRLLILSAVFLVSCIQLPEVERPPILTLTLTAPTDTTYTNGAVSIQLQVQGALPEHVELVLDEQPLTRLEAPYRFEWDTRSTPEGTHRLRARARLDGQEFSSEAREVIVDRTPPRLTEQKPTSGAQDVWVREPIEATFSEPVKASTLTQDSVKLEVGGAEAATALSLSPDGKKLTITPVTRPTVPNSIQLSLTEGIVDLAGNPLTPPMGTWTWSLPLSFSVGTLSIPGDTFPYAPHLLITKDNSPLVSWTERTQAPRDPFTIHSHRLASTEWISAGNPLAPQITFENPTWHPHITQLDSSSNPIVAWPQVDDSSPIGAHHLNISQWNTIKWENIAHTSNSNPGMFNIEDKSGFTIRLDDKDIPTLAWSPTNTNLRVWRRVNNTWLELAATLNTKPVIRPDHIQLHLDSTGKPLVAWSEGDILVRRWNGNAWESQGEPIGDLPGDTTAQPESMLLDELNRPILAWTEIDLTTPSTRLIVSRLEGSTWQALGFPLDIINGDDAFISSVNLQRDDAGNLLIAWLSPHSPQHTSGYQINLRRWTGNGWVEIGASLPVAAYRYFPNEPRTMSFAIDRLGRPYIAWPGVLLGSPGEPGVQIHRYNY</sequence>
<keyword evidence="5" id="KW-1185">Reference proteome</keyword>
<evidence type="ECO:0000256" key="1">
    <source>
        <dbReference type="ARBA" id="ARBA00022729"/>
    </source>
</evidence>